<protein>
    <recommendedName>
        <fullName evidence="2">DC1 domain-containing protein</fullName>
    </recommendedName>
</protein>
<dbReference type="PANTHER" id="PTHR32410">
    <property type="entry name" value="CYSTEINE/HISTIDINE-RICH C1 DOMAIN FAMILY PROTEIN"/>
    <property type="match status" value="1"/>
</dbReference>
<gene>
    <name evidence="3" type="ORF">PRUPE_7G078400</name>
</gene>
<dbReference type="AlphaFoldDB" id="A0A251N8A2"/>
<dbReference type="InterPro" id="IPR046349">
    <property type="entry name" value="C1-like_sf"/>
</dbReference>
<dbReference type="PANTHER" id="PTHR32410:SF216">
    <property type="entry name" value="PHORBOL-ESTER_DAG-TYPE DOMAIN-CONTAINING PROTEIN"/>
    <property type="match status" value="1"/>
</dbReference>
<evidence type="ECO:0000256" key="1">
    <source>
        <dbReference type="ARBA" id="ARBA00022737"/>
    </source>
</evidence>
<evidence type="ECO:0000313" key="3">
    <source>
        <dbReference type="EMBL" id="ONH95575.1"/>
    </source>
</evidence>
<feature type="domain" description="DC1" evidence="2">
    <location>
        <begin position="84"/>
        <end position="127"/>
    </location>
</feature>
<accession>A0A251N8A2</accession>
<dbReference type="EMBL" id="CM007657">
    <property type="protein sequence ID" value="ONH95575.1"/>
    <property type="molecule type" value="Genomic_DNA"/>
</dbReference>
<dbReference type="Proteomes" id="UP000006882">
    <property type="component" value="Chromosome G7"/>
</dbReference>
<name>A0A251N8A2_PRUPE</name>
<reference evidence="3 4" key="1">
    <citation type="journal article" date="2013" name="Nat. Genet.">
        <title>The high-quality draft genome of peach (Prunus persica) identifies unique patterns of genetic diversity, domestication and genome evolution.</title>
        <authorList>
            <consortium name="International Peach Genome Initiative"/>
            <person name="Verde I."/>
            <person name="Abbott A.G."/>
            <person name="Scalabrin S."/>
            <person name="Jung S."/>
            <person name="Shu S."/>
            <person name="Marroni F."/>
            <person name="Zhebentyayeva T."/>
            <person name="Dettori M.T."/>
            <person name="Grimwood J."/>
            <person name="Cattonaro F."/>
            <person name="Zuccolo A."/>
            <person name="Rossini L."/>
            <person name="Jenkins J."/>
            <person name="Vendramin E."/>
            <person name="Meisel L.A."/>
            <person name="Decroocq V."/>
            <person name="Sosinski B."/>
            <person name="Prochnik S."/>
            <person name="Mitros T."/>
            <person name="Policriti A."/>
            <person name="Cipriani G."/>
            <person name="Dondini L."/>
            <person name="Ficklin S."/>
            <person name="Goodstein D.M."/>
            <person name="Xuan P."/>
            <person name="Del Fabbro C."/>
            <person name="Aramini V."/>
            <person name="Copetti D."/>
            <person name="Gonzalez S."/>
            <person name="Horner D.S."/>
            <person name="Falchi R."/>
            <person name="Lucas S."/>
            <person name="Mica E."/>
            <person name="Maldonado J."/>
            <person name="Lazzari B."/>
            <person name="Bielenberg D."/>
            <person name="Pirona R."/>
            <person name="Miculan M."/>
            <person name="Barakat A."/>
            <person name="Testolin R."/>
            <person name="Stella A."/>
            <person name="Tartarini S."/>
            <person name="Tonutti P."/>
            <person name="Arus P."/>
            <person name="Orellana A."/>
            <person name="Wells C."/>
            <person name="Main D."/>
            <person name="Vizzotto G."/>
            <person name="Silva H."/>
            <person name="Salamini F."/>
            <person name="Schmutz J."/>
            <person name="Morgante M."/>
            <person name="Rokhsar D.S."/>
        </authorList>
    </citation>
    <scope>NUCLEOTIDE SEQUENCE [LARGE SCALE GENOMIC DNA]</scope>
    <source>
        <strain evidence="4">cv. Nemared</strain>
    </source>
</reference>
<keyword evidence="1" id="KW-0677">Repeat</keyword>
<sequence length="557" mass="63526">MEIEHLISHKHPLMFKEEQKEKHGGLAFCSGCAEPVIGPSYCCTKYPECDFISSAEATHISSTSYSITKPTTCAELPSEIKHPIHTKHPLVLLTMGDYRCFACFLHYKDGLAYNCSLCNFNLDLKCASNWSNILENDCHDHEFTFLVKQIQLCCDACGQGGHGVSYLCSVCQLLVHKECISLPTYNFPREAIVNYNDQQWPFIPKKKICGVYYCENCNYVAHNACVIKEDVLDETTAMEQENQDPYAATIETIDHENMILIVEPAHKLNLEQNQLELGAEPARIRITTCHCCILPITVTDAFYSCTEQQSFLHKACAQLSTQRLHLFHPHLLKFLSRAPMVCSIGNVFKCDFQGFPYSCERCDFYLDLQCSFLSDSVTYQAHEHPLILKPPSSSKDFCRGCGFSSPLAAYFGCIKCNFHLCIPCIKLPHTARHRYDNHPLKLTYRSVQSSLGDHYCEICEGKRDPSHLFYYFEECDFDCHPHCILGWYSQVKLGCTYNHSAHPHILTLVDKRKSVIPFDKREKKFPCEECGKPCEGLALECSKCNINFHQEEYCSVD</sequence>
<organism evidence="3 4">
    <name type="scientific">Prunus persica</name>
    <name type="common">Peach</name>
    <name type="synonym">Amygdalus persica</name>
    <dbReference type="NCBI Taxonomy" id="3760"/>
    <lineage>
        <taxon>Eukaryota</taxon>
        <taxon>Viridiplantae</taxon>
        <taxon>Streptophyta</taxon>
        <taxon>Embryophyta</taxon>
        <taxon>Tracheophyta</taxon>
        <taxon>Spermatophyta</taxon>
        <taxon>Magnoliopsida</taxon>
        <taxon>eudicotyledons</taxon>
        <taxon>Gunneridae</taxon>
        <taxon>Pentapetalae</taxon>
        <taxon>rosids</taxon>
        <taxon>fabids</taxon>
        <taxon>Rosales</taxon>
        <taxon>Rosaceae</taxon>
        <taxon>Amygdaloideae</taxon>
        <taxon>Amygdaleae</taxon>
        <taxon>Prunus</taxon>
    </lineage>
</organism>
<proteinExistence type="predicted"/>
<dbReference type="Gramene" id="ONH95575">
    <property type="protein sequence ID" value="ONH95575"/>
    <property type="gene ID" value="PRUPE_7G078400"/>
</dbReference>
<dbReference type="InterPro" id="IPR004146">
    <property type="entry name" value="DC1"/>
</dbReference>
<dbReference type="Pfam" id="PF03107">
    <property type="entry name" value="C1_2"/>
    <property type="match status" value="2"/>
</dbReference>
<dbReference type="InterPro" id="IPR053192">
    <property type="entry name" value="Vacuole_Formation_Reg"/>
</dbReference>
<feature type="domain" description="DC1" evidence="2">
    <location>
        <begin position="266"/>
        <end position="317"/>
    </location>
</feature>
<evidence type="ECO:0000313" key="4">
    <source>
        <dbReference type="Proteomes" id="UP000006882"/>
    </source>
</evidence>
<keyword evidence="4" id="KW-1185">Reference proteome</keyword>
<dbReference type="SUPFAM" id="SSF57889">
    <property type="entry name" value="Cysteine-rich domain"/>
    <property type="match status" value="4"/>
</dbReference>
<evidence type="ECO:0000259" key="2">
    <source>
        <dbReference type="Pfam" id="PF03107"/>
    </source>
</evidence>